<protein>
    <submittedName>
        <fullName evidence="2">Uncharacterized protein</fullName>
    </submittedName>
</protein>
<feature type="region of interest" description="Disordered" evidence="1">
    <location>
        <begin position="336"/>
        <end position="662"/>
    </location>
</feature>
<feature type="compositionally biased region" description="Polar residues" evidence="1">
    <location>
        <begin position="96"/>
        <end position="109"/>
    </location>
</feature>
<keyword evidence="3" id="KW-1185">Reference proteome</keyword>
<sequence>MVITESPMIQKLSVATQPAKLEIDSAGRLVKEPTQHERIESLLQFYKADEKSDDIPSAGDSEAFYPIEITSPSVGPSNVAVPRSGHKGKQREHNNVGRSASSIKASTPPGSDVLDLASTDSKLLFDAAFGTSDDELSEFTDEETPLPRSKILRRTSTTTSIPGRISFEPTLGKNARLARGGVGKVVLDSDDEASLAPAQKRFRNLKKALIRAPTMDTVATEDRAASLPGLGATTTSDVSTPSSQTKGEVLVPATTSGRRSTTSKVLRFSDVHIPAPDFNAALSSPPTVPTSVLKSALVKKLPKPPPSVQDSSPCVSAPVAAKKPAAVQASEVLDDLIPASSSPTPGAKKPVKVSMAKNDQPIADPPLLKPVKRKAVVVMEPDDDDDDVPLASLKNAAARPTKRARSSPDKSPVAPKAKTKPALKSKESPPKQRSDHDSLALRPPMRPRRRYHARKGRTSSPQPAPGDSSGSAPVSTRNCVDVDYDELPTSPPKRSAASGAAGKSSSTAPKTNLELVKKAAKASKDVIKDGVEKVEKATDQTTVKKAKPGKTVKAEKANKPTKTENTNKARAVKTPPENSTQSMKLEKPRDGATARKDDATSKTSAKAKTKAQKPGDSTKESEVAKGDVLEDEVAESGPPRRPRPRKAGAGTTKAKKDDVAVPAIVTATEPDLVAGSLPPERATARTYEKSTNMAVVDTNDTANVAIIAADGPRSSDIIEFTFLDDVEPPQPEIVFSDPSIIGNSSSSSSKPAASKPKPPKPKSAKAPWDAMAQSVQPPRSPADSPPQDEVVTVLAEDHAKAPALAVTTPADCLKDRGSTEDIAPTSMASAGIEKREMAVQTAGVTMSSTPQVEQQPVVIDLTLDSPRSPVRKSSRPKVISVGPPDRALDTTVSAFLEDAPSRPEHIHTAKERLPQPIEHYHAVRFTSPAELPSMHARSAFGRERTNEMSAEAEGDETLVDIGYGSGDPSLDAIVDVLNKLHQVRIHSISNRFEGVRQEVRAGRDELLRYATADLHTLHAQSVTHFNRLIDLEAEYARVGRNVLHGNEDWVNVNQQVCDTLAAAVEKHDRGMLSKQMPATLVTLKLL</sequence>
<comment type="caution">
    <text evidence="2">The sequence shown here is derived from an EMBL/GenBank/DDBJ whole genome shotgun (WGS) entry which is preliminary data.</text>
</comment>
<feature type="compositionally biased region" description="Polar residues" evidence="1">
    <location>
        <begin position="232"/>
        <end position="246"/>
    </location>
</feature>
<evidence type="ECO:0000256" key="1">
    <source>
        <dbReference type="SAM" id="MobiDB-lite"/>
    </source>
</evidence>
<feature type="region of interest" description="Disordered" evidence="1">
    <location>
        <begin position="68"/>
        <end position="112"/>
    </location>
</feature>
<feature type="compositionally biased region" description="Low complexity" evidence="1">
    <location>
        <begin position="744"/>
        <end position="755"/>
    </location>
</feature>
<feature type="compositionally biased region" description="Basic and acidic residues" evidence="1">
    <location>
        <begin position="424"/>
        <end position="439"/>
    </location>
</feature>
<proteinExistence type="predicted"/>
<name>A0A2G8SRR2_9APHY</name>
<organism evidence="2 3">
    <name type="scientific">Ganoderma sinense ZZ0214-1</name>
    <dbReference type="NCBI Taxonomy" id="1077348"/>
    <lineage>
        <taxon>Eukaryota</taxon>
        <taxon>Fungi</taxon>
        <taxon>Dikarya</taxon>
        <taxon>Basidiomycota</taxon>
        <taxon>Agaricomycotina</taxon>
        <taxon>Agaricomycetes</taxon>
        <taxon>Polyporales</taxon>
        <taxon>Polyporaceae</taxon>
        <taxon>Ganoderma</taxon>
    </lineage>
</organism>
<feature type="compositionally biased region" description="Basic and acidic residues" evidence="1">
    <location>
        <begin position="616"/>
        <end position="628"/>
    </location>
</feature>
<dbReference type="OrthoDB" id="3270368at2759"/>
<feature type="compositionally biased region" description="Low complexity" evidence="1">
    <location>
        <begin position="492"/>
        <end position="511"/>
    </location>
</feature>
<accession>A0A2G8SRR2</accession>
<dbReference type="EMBL" id="AYKW01000001">
    <property type="protein sequence ID" value="PIL36457.1"/>
    <property type="molecule type" value="Genomic_DNA"/>
</dbReference>
<feature type="compositionally biased region" description="Basic and acidic residues" evidence="1">
    <location>
        <begin position="522"/>
        <end position="538"/>
    </location>
</feature>
<evidence type="ECO:0000313" key="2">
    <source>
        <dbReference type="EMBL" id="PIL36457.1"/>
    </source>
</evidence>
<feature type="compositionally biased region" description="Polar residues" evidence="1">
    <location>
        <begin position="468"/>
        <end position="478"/>
    </location>
</feature>
<feature type="region of interest" description="Disordered" evidence="1">
    <location>
        <begin position="728"/>
        <end position="789"/>
    </location>
</feature>
<reference evidence="2 3" key="1">
    <citation type="journal article" date="2015" name="Sci. Rep.">
        <title>Chromosome-level genome map provides insights into diverse defense mechanisms in the medicinal fungus Ganoderma sinense.</title>
        <authorList>
            <person name="Zhu Y."/>
            <person name="Xu J."/>
            <person name="Sun C."/>
            <person name="Zhou S."/>
            <person name="Xu H."/>
            <person name="Nelson D.R."/>
            <person name="Qian J."/>
            <person name="Song J."/>
            <person name="Luo H."/>
            <person name="Xiang L."/>
            <person name="Li Y."/>
            <person name="Xu Z."/>
            <person name="Ji A."/>
            <person name="Wang L."/>
            <person name="Lu S."/>
            <person name="Hayward A."/>
            <person name="Sun W."/>
            <person name="Li X."/>
            <person name="Schwartz D.C."/>
            <person name="Wang Y."/>
            <person name="Chen S."/>
        </authorList>
    </citation>
    <scope>NUCLEOTIDE SEQUENCE [LARGE SCALE GENOMIC DNA]</scope>
    <source>
        <strain evidence="2 3">ZZ0214-1</strain>
    </source>
</reference>
<feature type="region of interest" description="Disordered" evidence="1">
    <location>
        <begin position="226"/>
        <end position="248"/>
    </location>
</feature>
<dbReference type="AlphaFoldDB" id="A0A2G8SRR2"/>
<dbReference type="STRING" id="1077348.A0A2G8SRR2"/>
<feature type="compositionally biased region" description="Basic and acidic residues" evidence="1">
    <location>
        <begin position="552"/>
        <end position="567"/>
    </location>
</feature>
<feature type="compositionally biased region" description="Basic and acidic residues" evidence="1">
    <location>
        <begin position="584"/>
        <end position="600"/>
    </location>
</feature>
<gene>
    <name evidence="2" type="ORF">GSI_00146</name>
</gene>
<evidence type="ECO:0000313" key="3">
    <source>
        <dbReference type="Proteomes" id="UP000230002"/>
    </source>
</evidence>
<feature type="region of interest" description="Disordered" evidence="1">
    <location>
        <begin position="865"/>
        <end position="886"/>
    </location>
</feature>
<dbReference type="Proteomes" id="UP000230002">
    <property type="component" value="Unassembled WGS sequence"/>
</dbReference>
<feature type="compositionally biased region" description="Basic residues" evidence="1">
    <location>
        <begin position="445"/>
        <end position="457"/>
    </location>
</feature>